<evidence type="ECO:0000313" key="3">
    <source>
        <dbReference type="Proteomes" id="UP001499843"/>
    </source>
</evidence>
<sequence length="389" mass="39605">MTGTAGLLLTSQALRGLGYGVAAVQLGAILRLDGLTPAEVGLMLAAILAGTCVSSLALARWGDRAGRRLVYAALYGALVCAGIVIAAGAPLWLLAGVALTGALSVEVMESGPFTTLEQVMLAGTGRPQREVVRGFGLYNAVAAVAGTAGALLGALPPDRRLLGGVLAVVGAAGMGLAARLPTSVEAPAVSPGSRMLARSRGPVARLAALFAVDSLAGGFVVQAYIGYWLSLRYGATTQTIGITFAVLGVLQTASLLAAPVVAARVGLLRTMVFTHVPSNLLLAAVPFAPGLGGAIALLMARACLSQMDVPTRQAYVMALVPAEERTAAAAVTNTARYLTRPAGPALAGFLLPFGLALPFVLAGAAKTAYDLTLWRIFRSVRLPSAERPL</sequence>
<dbReference type="RefSeq" id="WP_344496227.1">
    <property type="nucleotide sequence ID" value="NZ_BAAAQX010000073.1"/>
</dbReference>
<dbReference type="PANTHER" id="PTHR23520">
    <property type="entry name" value="TRANSPORTER, PUTATIVE (AFU_ORTHOLOGUE AFUA_3G04000)-RELATED"/>
    <property type="match status" value="1"/>
</dbReference>
<reference evidence="2 3" key="1">
    <citation type="journal article" date="2019" name="Int. J. Syst. Evol. Microbiol.">
        <title>The Global Catalogue of Microorganisms (GCM) 10K type strain sequencing project: providing services to taxonomists for standard genome sequencing and annotation.</title>
        <authorList>
            <consortium name="The Broad Institute Genomics Platform"/>
            <consortium name="The Broad Institute Genome Sequencing Center for Infectious Disease"/>
            <person name="Wu L."/>
            <person name="Ma J."/>
        </authorList>
    </citation>
    <scope>NUCLEOTIDE SEQUENCE [LARGE SCALE GENOMIC DNA]</scope>
    <source>
        <strain evidence="2 3">JCM 16114</strain>
    </source>
</reference>
<organism evidence="2 3">
    <name type="scientific">Nonomuraea monospora</name>
    <dbReference type="NCBI Taxonomy" id="568818"/>
    <lineage>
        <taxon>Bacteria</taxon>
        <taxon>Bacillati</taxon>
        <taxon>Actinomycetota</taxon>
        <taxon>Actinomycetes</taxon>
        <taxon>Streptosporangiales</taxon>
        <taxon>Streptosporangiaceae</taxon>
        <taxon>Nonomuraea</taxon>
    </lineage>
</organism>
<keyword evidence="1" id="KW-0472">Membrane</keyword>
<evidence type="ECO:0000313" key="2">
    <source>
        <dbReference type="EMBL" id="GAA2216540.1"/>
    </source>
</evidence>
<gene>
    <name evidence="2" type="ORF">GCM10009850_120090</name>
</gene>
<proteinExistence type="predicted"/>
<feature type="transmembrane region" description="Helical" evidence="1">
    <location>
        <begin position="279"/>
        <end position="300"/>
    </location>
</feature>
<name>A0ABN3D3W8_9ACTN</name>
<dbReference type="EMBL" id="BAAAQX010000073">
    <property type="protein sequence ID" value="GAA2216540.1"/>
    <property type="molecule type" value="Genomic_DNA"/>
</dbReference>
<feature type="transmembrane region" description="Helical" evidence="1">
    <location>
        <begin position="161"/>
        <end position="182"/>
    </location>
</feature>
<evidence type="ECO:0000256" key="1">
    <source>
        <dbReference type="SAM" id="Phobius"/>
    </source>
</evidence>
<keyword evidence="1" id="KW-1133">Transmembrane helix</keyword>
<feature type="transmembrane region" description="Helical" evidence="1">
    <location>
        <begin position="345"/>
        <end position="365"/>
    </location>
</feature>
<dbReference type="SUPFAM" id="SSF103473">
    <property type="entry name" value="MFS general substrate transporter"/>
    <property type="match status" value="1"/>
</dbReference>
<comment type="caution">
    <text evidence="2">The sequence shown here is derived from an EMBL/GenBank/DDBJ whole genome shotgun (WGS) entry which is preliminary data.</text>
</comment>
<feature type="transmembrane region" description="Helical" evidence="1">
    <location>
        <begin position="69"/>
        <end position="87"/>
    </location>
</feature>
<dbReference type="PANTHER" id="PTHR23520:SF5">
    <property type="entry name" value="TRANSPORTER, PUTATIVE (AFU_ORTHOLOGUE AFUA_3G04000)-RELATED"/>
    <property type="match status" value="1"/>
</dbReference>
<keyword evidence="1" id="KW-0812">Transmembrane</keyword>
<dbReference type="InterPro" id="IPR011701">
    <property type="entry name" value="MFS"/>
</dbReference>
<protein>
    <submittedName>
        <fullName evidence="2">MFS transporter</fullName>
    </submittedName>
</protein>
<feature type="transmembrane region" description="Helical" evidence="1">
    <location>
        <begin position="42"/>
        <end position="62"/>
    </location>
</feature>
<dbReference type="Gene3D" id="1.20.1250.20">
    <property type="entry name" value="MFS general substrate transporter like domains"/>
    <property type="match status" value="1"/>
</dbReference>
<dbReference type="Pfam" id="PF07690">
    <property type="entry name" value="MFS_1"/>
    <property type="match status" value="1"/>
</dbReference>
<keyword evidence="3" id="KW-1185">Reference proteome</keyword>
<dbReference type="InterPro" id="IPR036259">
    <property type="entry name" value="MFS_trans_sf"/>
</dbReference>
<dbReference type="Proteomes" id="UP001499843">
    <property type="component" value="Unassembled WGS sequence"/>
</dbReference>
<feature type="transmembrane region" description="Helical" evidence="1">
    <location>
        <begin position="135"/>
        <end position="155"/>
    </location>
</feature>
<accession>A0ABN3D3W8</accession>
<feature type="transmembrane region" description="Helical" evidence="1">
    <location>
        <begin position="203"/>
        <end position="228"/>
    </location>
</feature>
<feature type="transmembrane region" description="Helical" evidence="1">
    <location>
        <begin position="240"/>
        <end position="267"/>
    </location>
</feature>